<feature type="compositionally biased region" description="Gly residues" evidence="1">
    <location>
        <begin position="1303"/>
        <end position="1330"/>
    </location>
</feature>
<reference evidence="3" key="1">
    <citation type="journal article" date="2020" name="bioRxiv">
        <title>Comparative genomics of Chlamydomonas.</title>
        <authorList>
            <person name="Craig R.J."/>
            <person name="Hasan A.R."/>
            <person name="Ness R.W."/>
            <person name="Keightley P.D."/>
        </authorList>
    </citation>
    <scope>NUCLEOTIDE SEQUENCE</scope>
    <source>
        <strain evidence="3">CCAP 11/70</strain>
    </source>
</reference>
<feature type="region of interest" description="Disordered" evidence="1">
    <location>
        <begin position="568"/>
        <end position="592"/>
    </location>
</feature>
<dbReference type="InterPro" id="IPR039889">
    <property type="entry name" value="CCD33"/>
</dbReference>
<feature type="compositionally biased region" description="Basic and acidic residues" evidence="1">
    <location>
        <begin position="1117"/>
        <end position="1134"/>
    </location>
</feature>
<name>A0A835Y5Y2_9CHLO</name>
<dbReference type="Pfam" id="PF00168">
    <property type="entry name" value="C2"/>
    <property type="match status" value="1"/>
</dbReference>
<dbReference type="SMART" id="SM00239">
    <property type="entry name" value="C2"/>
    <property type="match status" value="1"/>
</dbReference>
<dbReference type="GO" id="GO:0005777">
    <property type="term" value="C:peroxisome"/>
    <property type="evidence" value="ECO:0007669"/>
    <property type="project" value="TreeGrafter"/>
</dbReference>
<dbReference type="InterPro" id="IPR000008">
    <property type="entry name" value="C2_dom"/>
</dbReference>
<feature type="compositionally biased region" description="Low complexity" evidence="1">
    <location>
        <begin position="668"/>
        <end position="699"/>
    </location>
</feature>
<evidence type="ECO:0000313" key="4">
    <source>
        <dbReference type="Proteomes" id="UP000612055"/>
    </source>
</evidence>
<keyword evidence="4" id="KW-1185">Reference proteome</keyword>
<dbReference type="SUPFAM" id="SSF49562">
    <property type="entry name" value="C2 domain (Calcium/lipid-binding domain, CaLB)"/>
    <property type="match status" value="1"/>
</dbReference>
<feature type="compositionally biased region" description="Low complexity" evidence="1">
    <location>
        <begin position="1451"/>
        <end position="1466"/>
    </location>
</feature>
<evidence type="ECO:0000256" key="1">
    <source>
        <dbReference type="SAM" id="MobiDB-lite"/>
    </source>
</evidence>
<dbReference type="PROSITE" id="PS50004">
    <property type="entry name" value="C2"/>
    <property type="match status" value="1"/>
</dbReference>
<dbReference type="PANTHER" id="PTHR21623">
    <property type="entry name" value="SPERIOLIN-BINDING FACTOR"/>
    <property type="match status" value="1"/>
</dbReference>
<protein>
    <recommendedName>
        <fullName evidence="2">C2 domain-containing protein</fullName>
    </recommendedName>
</protein>
<dbReference type="Proteomes" id="UP000612055">
    <property type="component" value="Unassembled WGS sequence"/>
</dbReference>
<feature type="region of interest" description="Disordered" evidence="1">
    <location>
        <begin position="1115"/>
        <end position="1134"/>
    </location>
</feature>
<evidence type="ECO:0000313" key="3">
    <source>
        <dbReference type="EMBL" id="KAG2496621.1"/>
    </source>
</evidence>
<feature type="region of interest" description="Disordered" evidence="1">
    <location>
        <begin position="655"/>
        <end position="699"/>
    </location>
</feature>
<comment type="caution">
    <text evidence="3">The sequence shown here is derived from an EMBL/GenBank/DDBJ whole genome shotgun (WGS) entry which is preliminary data.</text>
</comment>
<feature type="region of interest" description="Disordered" evidence="1">
    <location>
        <begin position="1239"/>
        <end position="1466"/>
    </location>
</feature>
<feature type="domain" description="C2" evidence="2">
    <location>
        <begin position="206"/>
        <end position="336"/>
    </location>
</feature>
<feature type="compositionally biased region" description="Low complexity" evidence="1">
    <location>
        <begin position="1350"/>
        <end position="1380"/>
    </location>
</feature>
<dbReference type="OrthoDB" id="552574at2759"/>
<dbReference type="EMBL" id="JAEHOE010000018">
    <property type="protein sequence ID" value="KAG2496621.1"/>
    <property type="molecule type" value="Genomic_DNA"/>
</dbReference>
<organism evidence="3 4">
    <name type="scientific">Edaphochlamys debaryana</name>
    <dbReference type="NCBI Taxonomy" id="47281"/>
    <lineage>
        <taxon>Eukaryota</taxon>
        <taxon>Viridiplantae</taxon>
        <taxon>Chlorophyta</taxon>
        <taxon>core chlorophytes</taxon>
        <taxon>Chlorophyceae</taxon>
        <taxon>CS clade</taxon>
        <taxon>Chlamydomonadales</taxon>
        <taxon>Chlamydomonadales incertae sedis</taxon>
        <taxon>Edaphochlamys</taxon>
    </lineage>
</organism>
<evidence type="ECO:0000259" key="2">
    <source>
        <dbReference type="PROSITE" id="PS50004"/>
    </source>
</evidence>
<dbReference type="Gene3D" id="2.60.40.150">
    <property type="entry name" value="C2 domain"/>
    <property type="match status" value="1"/>
</dbReference>
<accession>A0A835Y5Y2</accession>
<sequence>MTGSARTLRVAIVSVRAQEPRRYHVSVQLLGTGSLPPGVVAGKDAAYASRPDQVARTETSEVSRNPGFAACSFVLRAAQPLQPAAFGDKPLLRVELFATTTMESPGATASGRDLDELVGSAVLSYNSDTAARLLRGDRVTAALPLTLDGELKDTAGGWSGLGKGETAPTGGPLGGVGLATALGVNRAAKEVILELMLLDARIVMPGDAAVAKAAAMTMPRGPREARLHVLVSRAENLPLVMGEDGVEHEPDTFVAVNSRRDGAPNMMAQGLTRVVERSTRPSWNQVLTVRYDETELAAGREQLLLAVVNNTSHRLMIKAALPLAALLPGRHYNLRLLLPGGPLGSSVQLYVTLVLAEAPGLQHRHLRAHMNAAKQLLQTRLSTVSGPLLKSLGGPDPAAAGGGGQVFGVWRVVGEKAAAEVPALAGLGAVVGDPYTSIETGSEASMAATLRGMAEVHTAAIRAQAQNNASAPEAMPLQGDTAAELLWPPDHMATLIAGASSAVPQVLQLALYHVPSPTQAATATRATAAGAVMLTAGEQEDPAGHASPAVRIEDPEPSQAERLLGAPEGPAIHSSWAGGAEGGTAYSSPSKRPSILASTAAAAAVAAGGQRPSRLIGLATVPLAPRPAVGLGPGEVQVFHGVAVKSLVGGEARSSAAKPAAAPPPASPKAAAAAGEEGGEAQAAGEGAEGAGEAKASGEATGAGAAAEANGADASATVLAAPGAGEGATLGLELRRRDTAAVVATLESEALQDDPLASHNSAGSTVLGGWAGHEGAVAPLASWGAAATAVDAAATWPASPGATRTGANGTALNGTTGTGGGVAAALAAASAGPTLETLVEDSILKQGALGALVRQLDGLAAQLQVAAMRGAEAESRCRNTQDDNEQLRTLLHEEKEAWRVPQLLGDAGTLTREELVERCEACMAAYGRERRRNTELVHRLQQLHAEQMETMELKKRHQALQEAHMEQARTYGDLEALSGKTAGLRTTIKTQEEVIKNLEALLQQAVGKAKEASQEAADQRGHREDAGLNREKLRLAEDKISSLEEKIKEMTEQAHQLEHELMRAQMAGKMEVGQEEIRRLEGEATLKAQADAALAAAREEAEAALQAAREQAAAEVEAAKEAQQESEERHAAAAKWAEDRIKELEEDLKTAYEQVEAAQHANDEAEVPEQVQRLEGDVAALTGEKTAALLRAEYAEGAAEAAQAELIDTTKRFAREIAELKARLAEKDAQLMGGFGDLEALRRGDLPPPQPPGGLGSPGKPHPGPPPGMIMPGHTQGRDRRPSNSSAALPPPAPGRVRSADGPGHGPGPGAPGHGSPGSGSFRGGGGGQRMGSAGSQQGLLPPIRGSGSGSFSTGTPPDSGRGSPAGARGQQQPQASQPSMSKQNGKHYGDVDVAKKGPQQQQQQQPAGRGREEEDDEDEEFSDEEDEGETGSEEEGSEEADSVPQPGYKQQQQAAARAGGVQRRQ</sequence>
<dbReference type="InterPro" id="IPR035892">
    <property type="entry name" value="C2_domain_sf"/>
</dbReference>
<dbReference type="PANTHER" id="PTHR21623:SF2">
    <property type="entry name" value="COILED-COIL DOMAIN-CONTAINING PROTEIN 33"/>
    <property type="match status" value="1"/>
</dbReference>
<proteinExistence type="predicted"/>
<feature type="compositionally biased region" description="Acidic residues" evidence="1">
    <location>
        <begin position="1414"/>
        <end position="1442"/>
    </location>
</feature>
<feature type="compositionally biased region" description="Pro residues" evidence="1">
    <location>
        <begin position="1260"/>
        <end position="1269"/>
    </location>
</feature>
<gene>
    <name evidence="3" type="ORF">HYH03_005442</name>
</gene>